<dbReference type="EMBL" id="CP014841">
    <property type="protein sequence ID" value="AND69228.1"/>
    <property type="molecule type" value="Genomic_DNA"/>
</dbReference>
<evidence type="ECO:0000313" key="1">
    <source>
        <dbReference type="EMBL" id="AND69228.1"/>
    </source>
</evidence>
<name>A0A160N1J6_9GAMM</name>
<sequence>MTVDLRVGEDILVTQGLHSSCQIKVTRVHKRLQLTVTEEVGMPGMPLEKSVKLLAARADGRFHAVRADSADKGRPQHR</sequence>
<gene>
    <name evidence="1" type="ORF">ATSB10_17740</name>
</gene>
<proteinExistence type="predicted"/>
<keyword evidence="2" id="KW-1185">Reference proteome</keyword>
<dbReference type="KEGG" id="dtx:ATSB10_17740"/>
<dbReference type="AlphaFoldDB" id="A0A160N1J6"/>
<reference evidence="1 2" key="1">
    <citation type="submission" date="2016-02" db="EMBL/GenBank/DDBJ databases">
        <title>Complete genome sequencing and analysis of ATSB10, Dyella thiooxydans isolated from rhizosphere soil of sunflower (Helianthus annuus L.).</title>
        <authorList>
            <person name="Lee Y."/>
            <person name="Hwangbo K."/>
            <person name="Chung H."/>
            <person name="Yoo J."/>
            <person name="Kim K.Y."/>
            <person name="Sa T.M."/>
            <person name="Um Y."/>
            <person name="Madhaiyan M."/>
        </authorList>
    </citation>
    <scope>NUCLEOTIDE SEQUENCE [LARGE SCALE GENOMIC DNA]</scope>
    <source>
        <strain evidence="1 2">ATSB10</strain>
    </source>
</reference>
<evidence type="ECO:0000313" key="2">
    <source>
        <dbReference type="Proteomes" id="UP000077255"/>
    </source>
</evidence>
<organism evidence="1 2">
    <name type="scientific">Dyella thiooxydans</name>
    <dbReference type="NCBI Taxonomy" id="445710"/>
    <lineage>
        <taxon>Bacteria</taxon>
        <taxon>Pseudomonadati</taxon>
        <taxon>Pseudomonadota</taxon>
        <taxon>Gammaproteobacteria</taxon>
        <taxon>Lysobacterales</taxon>
        <taxon>Rhodanobacteraceae</taxon>
        <taxon>Dyella</taxon>
    </lineage>
</organism>
<dbReference type="Proteomes" id="UP000077255">
    <property type="component" value="Chromosome"/>
</dbReference>
<accession>A0A160N1J6</accession>
<protein>
    <submittedName>
        <fullName evidence="1">Uncharacterized protein</fullName>
    </submittedName>
</protein>
<dbReference type="PATRIC" id="fig|445710.3.peg.1769"/>